<feature type="compositionally biased region" description="Basic and acidic residues" evidence="1">
    <location>
        <begin position="262"/>
        <end position="274"/>
    </location>
</feature>
<name>A0A1I7SX19_BURXY</name>
<sequence>MSASHGLSRSGRPSVLNGVRISIDLNSTKYRDNSPVHRLPTEALTFKLDKESLREALRQQLRRAIRDLEENHVIQLDLSMQLSSAIEKNIREQALRQEAEQVFYKQLSQMPQMHPKDFLIGPFHPSPGQGPSLPQASAKDQISLAEAEAKFLRLTSEVQRSAKEGINASKDMRKVSKKRNQSDVSRESRSSTTRNKILVPQRDALAEAKTPKKADERENRSKKTAYAWKFKTRTPPSSDSQYERFGETRSERARRKRRIKEKRALRNEQSRPDPSDNTLSDIESITDFPPPPKPSESKSSKKDRVIYATLDELMPIKTAKASSPKSEQMKGSGRASSVSPPWPYQKRFYWIENNLYHIDDLAIQIFDQSAENNSSQTSFGLNSLKNL</sequence>
<feature type="compositionally biased region" description="Basic and acidic residues" evidence="1">
    <location>
        <begin position="295"/>
        <end position="304"/>
    </location>
</feature>
<feature type="region of interest" description="Disordered" evidence="1">
    <location>
        <begin position="316"/>
        <end position="339"/>
    </location>
</feature>
<feature type="compositionally biased region" description="Basic and acidic residues" evidence="1">
    <location>
        <begin position="204"/>
        <end position="221"/>
    </location>
</feature>
<accession>A0A1I7SX19</accession>
<evidence type="ECO:0000256" key="1">
    <source>
        <dbReference type="SAM" id="MobiDB-lite"/>
    </source>
</evidence>
<dbReference type="AlphaFoldDB" id="A0A1I7SX19"/>
<evidence type="ECO:0000313" key="3">
    <source>
        <dbReference type="WBParaSite" id="BXY_1760200.1"/>
    </source>
</evidence>
<dbReference type="Proteomes" id="UP000095284">
    <property type="component" value="Unplaced"/>
</dbReference>
<proteinExistence type="predicted"/>
<protein>
    <submittedName>
        <fullName evidence="3">Nbl1_Borealin_N domain-containing protein</fullName>
    </submittedName>
</protein>
<feature type="compositionally biased region" description="Basic and acidic residues" evidence="1">
    <location>
        <begin position="241"/>
        <end position="251"/>
    </location>
</feature>
<feature type="region of interest" description="Disordered" evidence="1">
    <location>
        <begin position="163"/>
        <end position="304"/>
    </location>
</feature>
<evidence type="ECO:0000313" key="2">
    <source>
        <dbReference type="Proteomes" id="UP000095284"/>
    </source>
</evidence>
<dbReference type="WBParaSite" id="BXY_1760200.1">
    <property type="protein sequence ID" value="BXY_1760200.1"/>
    <property type="gene ID" value="BXY_1760200"/>
</dbReference>
<reference evidence="3" key="1">
    <citation type="submission" date="2016-11" db="UniProtKB">
        <authorList>
            <consortium name="WormBaseParasite"/>
        </authorList>
    </citation>
    <scope>IDENTIFICATION</scope>
</reference>
<feature type="compositionally biased region" description="Basic and acidic residues" evidence="1">
    <location>
        <begin position="170"/>
        <end position="189"/>
    </location>
</feature>
<organism evidence="2 3">
    <name type="scientific">Bursaphelenchus xylophilus</name>
    <name type="common">Pinewood nematode worm</name>
    <name type="synonym">Aphelenchoides xylophilus</name>
    <dbReference type="NCBI Taxonomy" id="6326"/>
    <lineage>
        <taxon>Eukaryota</taxon>
        <taxon>Metazoa</taxon>
        <taxon>Ecdysozoa</taxon>
        <taxon>Nematoda</taxon>
        <taxon>Chromadorea</taxon>
        <taxon>Rhabditida</taxon>
        <taxon>Tylenchina</taxon>
        <taxon>Tylenchomorpha</taxon>
        <taxon>Aphelenchoidea</taxon>
        <taxon>Aphelenchoididae</taxon>
        <taxon>Bursaphelenchus</taxon>
    </lineage>
</organism>
<feature type="compositionally biased region" description="Basic residues" evidence="1">
    <location>
        <begin position="252"/>
        <end position="261"/>
    </location>
</feature>